<dbReference type="OrthoDB" id="5375766at2759"/>
<reference evidence="2 3" key="1">
    <citation type="journal article" date="2020" name="Genomics">
        <title>Complete, high-quality genomes from long-read metagenomic sequencing of two wolf lichen thalli reveals enigmatic genome architecture.</title>
        <authorList>
            <person name="McKenzie S.K."/>
            <person name="Walston R.F."/>
            <person name="Allen J.L."/>
        </authorList>
    </citation>
    <scope>NUCLEOTIDE SEQUENCE [LARGE SCALE GENOMIC DNA]</scope>
    <source>
        <strain evidence="2">WasteWater2</strain>
    </source>
</reference>
<organism evidence="2 3">
    <name type="scientific">Letharia columbiana</name>
    <dbReference type="NCBI Taxonomy" id="112416"/>
    <lineage>
        <taxon>Eukaryota</taxon>
        <taxon>Fungi</taxon>
        <taxon>Dikarya</taxon>
        <taxon>Ascomycota</taxon>
        <taxon>Pezizomycotina</taxon>
        <taxon>Lecanoromycetes</taxon>
        <taxon>OSLEUM clade</taxon>
        <taxon>Lecanoromycetidae</taxon>
        <taxon>Lecanorales</taxon>
        <taxon>Lecanorineae</taxon>
        <taxon>Parmeliaceae</taxon>
        <taxon>Letharia</taxon>
    </lineage>
</organism>
<gene>
    <name evidence="2" type="ORF">HO173_006940</name>
</gene>
<proteinExistence type="predicted"/>
<dbReference type="RefSeq" id="XP_037164391.1">
    <property type="nucleotide sequence ID" value="XM_037308846.1"/>
</dbReference>
<comment type="caution">
    <text evidence="2">The sequence shown here is derived from an EMBL/GenBank/DDBJ whole genome shotgun (WGS) entry which is preliminary data.</text>
</comment>
<sequence>MKPSSIGAALFWQEVLFWSYPILASPRISPELAPSQTVVSSTSSPSVSVSAGIYHATHSSTGTGKTSESDNGDSTTVPMVNSPLLFPSFSECTSGDTGTATFTSEFAHHTGFETIAEDQEFWNDTGAVWAVKIVSPGYSIQELGLFNGGNSDWVDSTAISIGSASSTFVITVPTHGCLISRPAISWSVEPTQTTSNVASTYTLSISGEYPCASNTILNPPQCTHDPAYALTAENWLEQDVDQLLYEWWFDSRDDECDPEDLGSSTLKNLQPPDTSSNLPFQLAYWAANSEAFDCTFAGDSCTISENPCSNGGIPPWAFLALSAIMNLHSVMVAINTALTNAVIAKSMVTQTILDDFIEESVSPTEKAILALTFIGAIVGVVGIFWTLLIPAAVVEDIVVEAEEIGVAVGESAATEAEGLGTAAINRLGEGLTSPKAAPGQGAAIYGSIPGALITGSASTWSKIVANDANPLAQIQNYADLLDLNWNQTQTTLMNYNDNLFSNNSWSTMLMVALYGGIYAENHTSWTDTELIETLNVDVTSRMINNIWGQGQVYVQFTDLEDGNSTTKCDLDLHGPQSSKYCADGGVYYLQAMGFSGLGKLARPNTKGPYGYDSLQSVGIEPWWICAASAKLYRQYGLQADYTDAYAFTASLSAMIANNLGSSQTLIGQLPGEWSLPVCDGGKNYYGWDWSNTGSRNTSTGDGAPHEWVPCACGYQGNETSLFYQAANMWNMSWTDQVILQQSCGRTMSYNNNQGYLNIMSGPPPSHTIDYSGSNSALLITYSPTSAPPVPQDPPWYV</sequence>
<dbReference type="AlphaFoldDB" id="A0A8H6L484"/>
<keyword evidence="1" id="KW-0812">Transmembrane</keyword>
<keyword evidence="1" id="KW-0472">Membrane</keyword>
<evidence type="ECO:0000313" key="3">
    <source>
        <dbReference type="Proteomes" id="UP000578531"/>
    </source>
</evidence>
<dbReference type="EMBL" id="JACCJC010000027">
    <property type="protein sequence ID" value="KAF6235010.1"/>
    <property type="molecule type" value="Genomic_DNA"/>
</dbReference>
<keyword evidence="1" id="KW-1133">Transmembrane helix</keyword>
<name>A0A8H6L484_9LECA</name>
<feature type="transmembrane region" description="Helical" evidence="1">
    <location>
        <begin position="316"/>
        <end position="338"/>
    </location>
</feature>
<evidence type="ECO:0000256" key="1">
    <source>
        <dbReference type="SAM" id="Phobius"/>
    </source>
</evidence>
<evidence type="ECO:0000313" key="2">
    <source>
        <dbReference type="EMBL" id="KAF6235010.1"/>
    </source>
</evidence>
<accession>A0A8H6L484</accession>
<dbReference type="Proteomes" id="UP000578531">
    <property type="component" value="Unassembled WGS sequence"/>
</dbReference>
<dbReference type="GeneID" id="59288598"/>
<protein>
    <submittedName>
        <fullName evidence="2">Uncharacterized protein</fullName>
    </submittedName>
</protein>
<feature type="transmembrane region" description="Helical" evidence="1">
    <location>
        <begin position="367"/>
        <end position="388"/>
    </location>
</feature>
<keyword evidence="3" id="KW-1185">Reference proteome</keyword>